<dbReference type="InterPro" id="IPR046470">
    <property type="entry name" value="SAM_HAT_C"/>
</dbReference>
<evidence type="ECO:0000259" key="3">
    <source>
        <dbReference type="Pfam" id="PF01887"/>
    </source>
</evidence>
<dbReference type="SUPFAM" id="SSF102522">
    <property type="entry name" value="Bacterial fluorinating enzyme, N-terminal domain"/>
    <property type="match status" value="1"/>
</dbReference>
<evidence type="ECO:0000259" key="4">
    <source>
        <dbReference type="Pfam" id="PF20257"/>
    </source>
</evidence>
<dbReference type="PANTHER" id="PTHR35092:SF1">
    <property type="entry name" value="CHLORINASE MJ1651"/>
    <property type="match status" value="1"/>
</dbReference>
<name>A0A842HFC1_9BACT</name>
<dbReference type="AlphaFoldDB" id="A0A842HFC1"/>
<dbReference type="PANTHER" id="PTHR35092">
    <property type="entry name" value="CHLORINASE MJ1651"/>
    <property type="match status" value="1"/>
</dbReference>
<evidence type="ECO:0000313" key="6">
    <source>
        <dbReference type="Proteomes" id="UP000546464"/>
    </source>
</evidence>
<comment type="caution">
    <text evidence="5">The sequence shown here is derived from an EMBL/GenBank/DDBJ whole genome shotgun (WGS) entry which is preliminary data.</text>
</comment>
<accession>A0A842HFC1</accession>
<dbReference type="Pfam" id="PF01887">
    <property type="entry name" value="SAM_HAT_N"/>
    <property type="match status" value="1"/>
</dbReference>
<gene>
    <name evidence="5" type="ORF">H5P28_08680</name>
</gene>
<protein>
    <submittedName>
        <fullName evidence="5">SAM-dependent chlorinase/fluorinase</fullName>
    </submittedName>
</protein>
<dbReference type="InterPro" id="IPR023228">
    <property type="entry name" value="SAM_OH_AdoTrfase_N_sf"/>
</dbReference>
<keyword evidence="1" id="KW-0949">S-adenosyl-L-methionine</keyword>
<dbReference type="InterPro" id="IPR002747">
    <property type="entry name" value="SAM_OH_AdoTrfase"/>
</dbReference>
<dbReference type="PIRSF" id="PIRSF006779">
    <property type="entry name" value="UCP006779"/>
    <property type="match status" value="1"/>
</dbReference>
<comment type="similarity">
    <text evidence="2">Belongs to the SAM hydrolase / SAM-dependent halogenase family.</text>
</comment>
<feature type="domain" description="S-adenosyl-l-methionine hydroxide adenosyltransferase C-terminal" evidence="4">
    <location>
        <begin position="173"/>
        <end position="257"/>
    </location>
</feature>
<feature type="domain" description="S-adenosyl-l-methionine hydroxide adenosyltransferase N-terminal" evidence="3">
    <location>
        <begin position="9"/>
        <end position="150"/>
    </location>
</feature>
<dbReference type="InterPro" id="IPR023227">
    <property type="entry name" value="SAM_OH_AdoTrfase_C_sf"/>
</dbReference>
<organism evidence="5 6">
    <name type="scientific">Ruficoccus amylovorans</name>
    <dbReference type="NCBI Taxonomy" id="1804625"/>
    <lineage>
        <taxon>Bacteria</taxon>
        <taxon>Pseudomonadati</taxon>
        <taxon>Verrucomicrobiota</taxon>
        <taxon>Opitutia</taxon>
        <taxon>Puniceicoccales</taxon>
        <taxon>Cerasicoccaceae</taxon>
        <taxon>Ruficoccus</taxon>
    </lineage>
</organism>
<dbReference type="SUPFAM" id="SSF101852">
    <property type="entry name" value="Bacterial fluorinating enzyme, C-terminal domain"/>
    <property type="match status" value="1"/>
</dbReference>
<reference evidence="5 6" key="1">
    <citation type="submission" date="2020-07" db="EMBL/GenBank/DDBJ databases">
        <authorList>
            <person name="Feng X."/>
        </authorList>
    </citation>
    <scope>NUCLEOTIDE SEQUENCE [LARGE SCALE GENOMIC DNA]</scope>
    <source>
        <strain evidence="5 6">JCM31066</strain>
    </source>
</reference>
<dbReference type="Pfam" id="PF20257">
    <property type="entry name" value="SAM_HAT_C"/>
    <property type="match status" value="1"/>
</dbReference>
<dbReference type="InterPro" id="IPR046469">
    <property type="entry name" value="SAM_HAT_N"/>
</dbReference>
<dbReference type="EMBL" id="JACHVB010000021">
    <property type="protein sequence ID" value="MBC2594336.1"/>
    <property type="molecule type" value="Genomic_DNA"/>
</dbReference>
<keyword evidence="6" id="KW-1185">Reference proteome</keyword>
<evidence type="ECO:0000313" key="5">
    <source>
        <dbReference type="EMBL" id="MBC2594336.1"/>
    </source>
</evidence>
<evidence type="ECO:0000256" key="2">
    <source>
        <dbReference type="ARBA" id="ARBA00024035"/>
    </source>
</evidence>
<evidence type="ECO:0000256" key="1">
    <source>
        <dbReference type="ARBA" id="ARBA00022691"/>
    </source>
</evidence>
<proteinExistence type="inferred from homology"/>
<sequence length="260" mass="27976">MDAASPTLIALLTDFGMRDWYVGAMKGVLLRNCPQAQLVDITHSISPGDIEAGAFVLSQCWREFPPGTVFLAVVDPGVGTPRKAVAVRANGHFFVGPDNGLFGFLENYEAREITGTDFHRTGTSHTFHGRDIFAPAAARLASGADFASIGTDSDNLVSTVWPQVEFMREGVHGCIIAFDHFGNAITNLRREDVAVHFSPESLHVSLHPDRLPLVKTFGDVSPGAPLAYFGSGGFLEIAINGGNARDVLGLKKHQTVEMLT</sequence>
<dbReference type="Gene3D" id="2.40.30.90">
    <property type="entry name" value="Bacterial fluorinating enzyme like"/>
    <property type="match status" value="1"/>
</dbReference>
<dbReference type="Proteomes" id="UP000546464">
    <property type="component" value="Unassembled WGS sequence"/>
</dbReference>
<dbReference type="Gene3D" id="3.40.50.10790">
    <property type="entry name" value="S-adenosyl-l-methionine hydroxide adenosyltransferase, N-terminal"/>
    <property type="match status" value="1"/>
</dbReference>
<dbReference type="RefSeq" id="WP_185675322.1">
    <property type="nucleotide sequence ID" value="NZ_JACHVB010000021.1"/>
</dbReference>